<proteinExistence type="predicted"/>
<evidence type="ECO:0000313" key="1">
    <source>
        <dbReference type="EMBL" id="KAI6086388.1"/>
    </source>
</evidence>
<keyword evidence="2" id="KW-1185">Reference proteome</keyword>
<sequence length="681" mass="77436">MELYKYLPLPEGCIRLATIQQGNLQDEMVVHMTIADFDDDSIADIDDISMADIDDNSMEDIDDNSMADFSEDNVPEYEALSYVWGSEDDSESVWVRDDEGQGQRFHHRVTKNLAIALRHLRNYNSPRVMWIDALCIDQSNRTEKSHQVKKMHAIYEKAKRVVAFLGPEENDSNYGMNLIRHIASQVKVDLKSSVMKPADGADPRFGDESEELPLMPEDRDAIYYILCRTWFERLWIRQEIFLANKEESLIQCGFEEIKWPVFRQTLACLALNPNLSLDDSDNFVARIKFLGGFIRQEKRVSFLNHHEDFGNATCKDSRDQVFAVRALLRPLERDICPTPDYDKPWVETYKDLVLSYVEEFLSLGILRECHYDPTAPTPSWVPDWSTPTTATSLRRCTLMASSELGAYCEEQEDGVLRVAGVISTTISDLQAIPDLDDISNRERYEVYRQILTNRIYEQEDLSPEAYARTFVCGRIASPTSNTKREVPTSSTPIDTSISLEAATRIVTLINNHSQYDDDVGAKFEENSDGENFFSSSLIIGGFQFARCDGHYIGIVPSAAQVGDKICVLMGCDSPMVLRPTENGKFLLIGETYVDGLCEGQAFLGPLKDGTRISRISWDGDLEGSTFVFSDTSTHRDSRLEQLPMNLSAVRKQADDNNEFRLRVCPEILRQKCVDIRYLDLV</sequence>
<dbReference type="Proteomes" id="UP001497680">
    <property type="component" value="Unassembled WGS sequence"/>
</dbReference>
<comment type="caution">
    <text evidence="1">The sequence shown here is derived from an EMBL/GenBank/DDBJ whole genome shotgun (WGS) entry which is preliminary data.</text>
</comment>
<name>A0ACC0D170_9PEZI</name>
<dbReference type="EMBL" id="MU394316">
    <property type="protein sequence ID" value="KAI6086388.1"/>
    <property type="molecule type" value="Genomic_DNA"/>
</dbReference>
<organism evidence="1 2">
    <name type="scientific">Hypoxylon rubiginosum</name>
    <dbReference type="NCBI Taxonomy" id="110542"/>
    <lineage>
        <taxon>Eukaryota</taxon>
        <taxon>Fungi</taxon>
        <taxon>Dikarya</taxon>
        <taxon>Ascomycota</taxon>
        <taxon>Pezizomycotina</taxon>
        <taxon>Sordariomycetes</taxon>
        <taxon>Xylariomycetidae</taxon>
        <taxon>Xylariales</taxon>
        <taxon>Hypoxylaceae</taxon>
        <taxon>Hypoxylon</taxon>
    </lineage>
</organism>
<protein>
    <submittedName>
        <fullName evidence="1">HET-domain-containing protein</fullName>
    </submittedName>
</protein>
<reference evidence="1 2" key="1">
    <citation type="journal article" date="2022" name="New Phytol.">
        <title>Ecological generalism drives hyperdiversity of secondary metabolite gene clusters in xylarialean endophytes.</title>
        <authorList>
            <person name="Franco M.E.E."/>
            <person name="Wisecaver J.H."/>
            <person name="Arnold A.E."/>
            <person name="Ju Y.M."/>
            <person name="Slot J.C."/>
            <person name="Ahrendt S."/>
            <person name="Moore L.P."/>
            <person name="Eastman K.E."/>
            <person name="Scott K."/>
            <person name="Konkel Z."/>
            <person name="Mondo S.J."/>
            <person name="Kuo A."/>
            <person name="Hayes R.D."/>
            <person name="Haridas S."/>
            <person name="Andreopoulos B."/>
            <person name="Riley R."/>
            <person name="LaButti K."/>
            <person name="Pangilinan J."/>
            <person name="Lipzen A."/>
            <person name="Amirebrahimi M."/>
            <person name="Yan J."/>
            <person name="Adam C."/>
            <person name="Keymanesh K."/>
            <person name="Ng V."/>
            <person name="Louie K."/>
            <person name="Northen T."/>
            <person name="Drula E."/>
            <person name="Henrissat B."/>
            <person name="Hsieh H.M."/>
            <person name="Youens-Clark K."/>
            <person name="Lutzoni F."/>
            <person name="Miadlikowska J."/>
            <person name="Eastwood D.C."/>
            <person name="Hamelin R.C."/>
            <person name="Grigoriev I.V."/>
            <person name="U'Ren J.M."/>
        </authorList>
    </citation>
    <scope>NUCLEOTIDE SEQUENCE [LARGE SCALE GENOMIC DNA]</scope>
    <source>
        <strain evidence="1 2">ER1909</strain>
    </source>
</reference>
<accession>A0ACC0D170</accession>
<evidence type="ECO:0000313" key="2">
    <source>
        <dbReference type="Proteomes" id="UP001497680"/>
    </source>
</evidence>
<gene>
    <name evidence="1" type="ORF">F4821DRAFT_278621</name>
</gene>